<dbReference type="InterPro" id="IPR000271">
    <property type="entry name" value="Ribosomal_bL34"/>
</dbReference>
<organism evidence="6 7">
    <name type="scientific">Malassezia globosa (strain ATCC MYA-4612 / CBS 7966)</name>
    <name type="common">Dandruff-associated fungus</name>
    <dbReference type="NCBI Taxonomy" id="425265"/>
    <lineage>
        <taxon>Eukaryota</taxon>
        <taxon>Fungi</taxon>
        <taxon>Dikarya</taxon>
        <taxon>Basidiomycota</taxon>
        <taxon>Ustilaginomycotina</taxon>
        <taxon>Malasseziomycetes</taxon>
        <taxon>Malasseziales</taxon>
        <taxon>Malasseziaceae</taxon>
        <taxon>Malassezia</taxon>
    </lineage>
</organism>
<dbReference type="STRING" id="425265.A8PUS5"/>
<sequence>MPIAYARTASSLSARLRSPSPILSMARHALLPQRQMPFHIPQLGGVRFTTYGSEYQPSQRKRKRKHGFLARLRSRTGKKVLARRRAKGKTAVSH</sequence>
<feature type="region of interest" description="Disordered" evidence="5">
    <location>
        <begin position="55"/>
        <end position="94"/>
    </location>
</feature>
<dbReference type="EMBL" id="AAYY01000002">
    <property type="protein sequence ID" value="EDP44954.1"/>
    <property type="molecule type" value="Genomic_DNA"/>
</dbReference>
<evidence type="ECO:0000313" key="7">
    <source>
        <dbReference type="Proteomes" id="UP000008837"/>
    </source>
</evidence>
<dbReference type="GO" id="GO:0006412">
    <property type="term" value="P:translation"/>
    <property type="evidence" value="ECO:0007669"/>
    <property type="project" value="InterPro"/>
</dbReference>
<dbReference type="PANTHER" id="PTHR14503:SF4">
    <property type="entry name" value="LARGE RIBOSOMAL SUBUNIT PROTEIN BL34M"/>
    <property type="match status" value="1"/>
</dbReference>
<accession>A8PUS5</accession>
<dbReference type="KEGG" id="mgl:MGL_0761"/>
<gene>
    <name evidence="6" type="ORF">MGL_0761</name>
</gene>
<dbReference type="Gene3D" id="1.10.287.3980">
    <property type="match status" value="1"/>
</dbReference>
<dbReference type="GeneID" id="5856474"/>
<dbReference type="GO" id="GO:0005762">
    <property type="term" value="C:mitochondrial large ribosomal subunit"/>
    <property type="evidence" value="ECO:0007669"/>
    <property type="project" value="TreeGrafter"/>
</dbReference>
<name>A8PUS5_MALGO</name>
<evidence type="ECO:0000256" key="2">
    <source>
        <dbReference type="ARBA" id="ARBA00022980"/>
    </source>
</evidence>
<dbReference type="VEuPathDB" id="FungiDB:MGL_0761"/>
<evidence type="ECO:0000313" key="6">
    <source>
        <dbReference type="EMBL" id="EDP44954.1"/>
    </source>
</evidence>
<keyword evidence="3" id="KW-0687">Ribonucleoprotein</keyword>
<feature type="compositionally biased region" description="Basic residues" evidence="5">
    <location>
        <begin position="59"/>
        <end position="88"/>
    </location>
</feature>
<evidence type="ECO:0000256" key="5">
    <source>
        <dbReference type="SAM" id="MobiDB-lite"/>
    </source>
</evidence>
<comment type="caution">
    <text evidence="6">The sequence shown here is derived from an EMBL/GenBank/DDBJ whole genome shotgun (WGS) entry which is preliminary data.</text>
</comment>
<evidence type="ECO:0000256" key="3">
    <source>
        <dbReference type="ARBA" id="ARBA00023274"/>
    </source>
</evidence>
<dbReference type="GO" id="GO:0003735">
    <property type="term" value="F:structural constituent of ribosome"/>
    <property type="evidence" value="ECO:0007669"/>
    <property type="project" value="InterPro"/>
</dbReference>
<dbReference type="InParanoid" id="A8PUS5"/>
<comment type="similarity">
    <text evidence="1">Belongs to the bacterial ribosomal protein bL34 family.</text>
</comment>
<dbReference type="Proteomes" id="UP000008837">
    <property type="component" value="Unassembled WGS sequence"/>
</dbReference>
<proteinExistence type="inferred from homology"/>
<dbReference type="Pfam" id="PF00468">
    <property type="entry name" value="Ribosomal_L34"/>
    <property type="match status" value="1"/>
</dbReference>
<dbReference type="FunFam" id="1.10.287.3980:FF:000001">
    <property type="entry name" value="Mitochondrial ribosomal protein L34"/>
    <property type="match status" value="1"/>
</dbReference>
<dbReference type="PANTHER" id="PTHR14503">
    <property type="entry name" value="MITOCHONDRIAL RIBOSOMAL PROTEIN 34 FAMILY MEMBER"/>
    <property type="match status" value="1"/>
</dbReference>
<keyword evidence="2" id="KW-0689">Ribosomal protein</keyword>
<dbReference type="HAMAP" id="MF_00391">
    <property type="entry name" value="Ribosomal_bL34"/>
    <property type="match status" value="1"/>
</dbReference>
<protein>
    <recommendedName>
        <fullName evidence="4">Large ribosomal subunit protein bL34m</fullName>
    </recommendedName>
</protein>
<dbReference type="OrthoDB" id="431691at2759"/>
<evidence type="ECO:0000256" key="1">
    <source>
        <dbReference type="ARBA" id="ARBA00010111"/>
    </source>
</evidence>
<keyword evidence="7" id="KW-1185">Reference proteome</keyword>
<reference evidence="6 7" key="1">
    <citation type="journal article" date="2007" name="Proc. Natl. Acad. Sci. U.S.A.">
        <title>Dandruff-associated Malassezia genomes reveal convergent and divergent virulence traits shared with plant and human fungal pathogens.</title>
        <authorList>
            <person name="Xu J."/>
            <person name="Saunders C.W."/>
            <person name="Hu P."/>
            <person name="Grant R.A."/>
            <person name="Boekhout T."/>
            <person name="Kuramae E.E."/>
            <person name="Kronstad J.W."/>
            <person name="Deangelis Y.M."/>
            <person name="Reeder N.L."/>
            <person name="Johnstone K.R."/>
            <person name="Leland M."/>
            <person name="Fieno A.M."/>
            <person name="Begley W.M."/>
            <person name="Sun Y."/>
            <person name="Lacey M.P."/>
            <person name="Chaudhary T."/>
            <person name="Keough T."/>
            <person name="Chu L."/>
            <person name="Sears R."/>
            <person name="Yuan B."/>
            <person name="Dawson T.L.Jr."/>
        </authorList>
    </citation>
    <scope>NUCLEOTIDE SEQUENCE [LARGE SCALE GENOMIC DNA]</scope>
    <source>
        <strain evidence="7">ATCC MYA-4612 / CBS 7966</strain>
    </source>
</reference>
<evidence type="ECO:0000256" key="4">
    <source>
        <dbReference type="ARBA" id="ARBA00035274"/>
    </source>
</evidence>
<dbReference type="RefSeq" id="XP_001732168.1">
    <property type="nucleotide sequence ID" value="XM_001732116.1"/>
</dbReference>
<dbReference type="AlphaFoldDB" id="A8PUS5"/>
<dbReference type="NCBIfam" id="TIGR01030">
    <property type="entry name" value="rpmH_bact"/>
    <property type="match status" value="1"/>
</dbReference>